<dbReference type="PANTHER" id="PTHR15495:SF7">
    <property type="entry name" value="GPI INOSITOL-DEACYLASE"/>
    <property type="match status" value="1"/>
</dbReference>
<evidence type="ECO:0000256" key="4">
    <source>
        <dbReference type="ARBA" id="ARBA00022692"/>
    </source>
</evidence>
<organism evidence="12 13">
    <name type="scientific">Trypanosoma rangeli</name>
    <dbReference type="NCBI Taxonomy" id="5698"/>
    <lineage>
        <taxon>Eukaryota</taxon>
        <taxon>Discoba</taxon>
        <taxon>Euglenozoa</taxon>
        <taxon>Kinetoplastea</taxon>
        <taxon>Metakinetoplastina</taxon>
        <taxon>Trypanosomatida</taxon>
        <taxon>Trypanosomatidae</taxon>
        <taxon>Trypanosoma</taxon>
        <taxon>Herpetosoma</taxon>
    </lineage>
</organism>
<feature type="transmembrane region" description="Helical" evidence="10">
    <location>
        <begin position="588"/>
        <end position="619"/>
    </location>
</feature>
<dbReference type="GO" id="GO:0015031">
    <property type="term" value="P:protein transport"/>
    <property type="evidence" value="ECO:0007669"/>
    <property type="project" value="UniProtKB-KW"/>
</dbReference>
<evidence type="ECO:0000256" key="9">
    <source>
        <dbReference type="ARBA" id="ARBA00023136"/>
    </source>
</evidence>
<keyword evidence="6 10" id="KW-0256">Endoplasmic reticulum</keyword>
<evidence type="ECO:0000256" key="2">
    <source>
        <dbReference type="ARBA" id="ARBA00006931"/>
    </source>
</evidence>
<dbReference type="Proteomes" id="UP000283634">
    <property type="component" value="Unassembled WGS sequence"/>
</dbReference>
<evidence type="ECO:0000256" key="7">
    <source>
        <dbReference type="ARBA" id="ARBA00022927"/>
    </source>
</evidence>
<dbReference type="PANTHER" id="PTHR15495">
    <property type="entry name" value="NEGATIVE REGULATOR OF VESICLE FORMATION-RELATED"/>
    <property type="match status" value="1"/>
</dbReference>
<dbReference type="AlphaFoldDB" id="A0A3R7JWY6"/>
<comment type="caution">
    <text evidence="10">Lacks conserved residue(s) required for the propagation of feature annotation.</text>
</comment>
<keyword evidence="5 10" id="KW-0378">Hydrolase</keyword>
<evidence type="ECO:0000256" key="8">
    <source>
        <dbReference type="ARBA" id="ARBA00022989"/>
    </source>
</evidence>
<evidence type="ECO:0000259" key="11">
    <source>
        <dbReference type="Pfam" id="PF07819"/>
    </source>
</evidence>
<dbReference type="OrthoDB" id="348976at2759"/>
<evidence type="ECO:0000256" key="5">
    <source>
        <dbReference type="ARBA" id="ARBA00022801"/>
    </source>
</evidence>
<comment type="function">
    <text evidence="10">Involved in inositol deacylation of GPI-anchored proteins which plays important roles in the quality control and ER-associated degradation of GPI-anchored proteins.</text>
</comment>
<dbReference type="Gene3D" id="3.40.50.1820">
    <property type="entry name" value="alpha/beta hydrolase"/>
    <property type="match status" value="1"/>
</dbReference>
<comment type="subcellular location">
    <subcellularLocation>
        <location evidence="1">Endoplasmic reticulum membrane</location>
        <topology evidence="1">Multi-pass membrane protein</topology>
    </subcellularLocation>
</comment>
<comment type="similarity">
    <text evidence="2 10">Belongs to the GPI inositol-deacylase family.</text>
</comment>
<dbReference type="Pfam" id="PF07819">
    <property type="entry name" value="PGAP1"/>
    <property type="match status" value="1"/>
</dbReference>
<dbReference type="VEuPathDB" id="TriTrypDB:TRSC58_06717"/>
<keyword evidence="4 10" id="KW-0812">Transmembrane</keyword>
<evidence type="ECO:0000313" key="12">
    <source>
        <dbReference type="EMBL" id="RNE98143.1"/>
    </source>
</evidence>
<dbReference type="GO" id="GO:0006505">
    <property type="term" value="P:GPI anchor metabolic process"/>
    <property type="evidence" value="ECO:0007669"/>
    <property type="project" value="TreeGrafter"/>
</dbReference>
<dbReference type="InterPro" id="IPR029058">
    <property type="entry name" value="AB_hydrolase_fold"/>
</dbReference>
<evidence type="ECO:0000313" key="13">
    <source>
        <dbReference type="Proteomes" id="UP000283634"/>
    </source>
</evidence>
<sequence>MGVKPLVSDENKWEKHLPGSKAFFPSTDSVEGHSGVAARALKMVKTFAWLTALAAIIFAVSMFFFLLASKEMFNKCRPKRIPLSAGNYWFQYEQRPLLTEDANGRNEEKSFPPYELHRISCVWEIQPVVPDARTSATKSRRSLVFFVHGNAGSYTDPSRLRCAMSREANFEVELYAFDFLHQVNIHRGKLIQQQAAFVAQTLESMLRRAALKRLTDYTVLQGAELLKNASTLAKQDGAISVWVVGHSMGGVVARLAVEMLRRSGSSVFIEGIITLNSPHRYPPIFLDDPMLRVYETLWRSQDRNAALNMSRHLSPRLYSVSSGALDLQVEPWLTNLIEPDHEPSSSTMLRTGDPNFCGRTLSHTEALRDQCVVEFITGIIANRSAGVVPTQTDATTMNPLVSIEDSVTLWWAQRSVKSHTLPAFLLSFYTVLVLSVIHPTVSRLMLNGSCSSASRTFGFSWGHHLVMLLRIFTMGGVVIAALLVSIIGHLVLVQLRCCLFPWSEMCSLPWVADDLACSTTTDWGHLPLLLIAWLGPALLGSWMGVVAYYLLRRWLQLSLRMWTVFRSICHSRFCFVCRFLPRRNMWRFFFCYCTLLQWWCVPFPWSSINATLCGLVLYYY</sequence>
<dbReference type="GO" id="GO:0006888">
    <property type="term" value="P:endoplasmic reticulum to Golgi vesicle-mediated transport"/>
    <property type="evidence" value="ECO:0007669"/>
    <property type="project" value="TreeGrafter"/>
</dbReference>
<evidence type="ECO:0000256" key="1">
    <source>
        <dbReference type="ARBA" id="ARBA00004477"/>
    </source>
</evidence>
<dbReference type="GO" id="GO:0050185">
    <property type="term" value="F:phosphatidylinositol deacylase activity"/>
    <property type="evidence" value="ECO:0007669"/>
    <property type="project" value="TreeGrafter"/>
</dbReference>
<keyword evidence="9 10" id="KW-0472">Membrane</keyword>
<keyword evidence="13" id="KW-1185">Reference proteome</keyword>
<keyword evidence="7 10" id="KW-0653">Protein transport</keyword>
<comment type="caution">
    <text evidence="12">The sequence shown here is derived from an EMBL/GenBank/DDBJ whole genome shotgun (WGS) entry which is preliminary data.</text>
</comment>
<dbReference type="GeneID" id="40332870"/>
<feature type="transmembrane region" description="Helical" evidence="10">
    <location>
        <begin position="47"/>
        <end position="68"/>
    </location>
</feature>
<dbReference type="EC" id="3.1.-.-" evidence="10"/>
<proteinExistence type="inferred from homology"/>
<keyword evidence="3 10" id="KW-0813">Transport</keyword>
<dbReference type="InterPro" id="IPR039529">
    <property type="entry name" value="PGAP1/BST1"/>
</dbReference>
<reference evidence="12 13" key="1">
    <citation type="journal article" date="2018" name="BMC Genomics">
        <title>Genomic comparison of Trypanosoma conorhini and Trypanosoma rangeli to Trypanosoma cruzi strains of high and low virulence.</title>
        <authorList>
            <person name="Bradwell K.R."/>
            <person name="Koparde V.N."/>
            <person name="Matveyev A.V."/>
            <person name="Serrano M.G."/>
            <person name="Alves J.M."/>
            <person name="Parikh H."/>
            <person name="Huang B."/>
            <person name="Lee V."/>
            <person name="Espinosa-Alvarez O."/>
            <person name="Ortiz P.A."/>
            <person name="Costa-Martins A.G."/>
            <person name="Teixeira M.M."/>
            <person name="Buck G.A."/>
        </authorList>
    </citation>
    <scope>NUCLEOTIDE SEQUENCE [LARGE SCALE GENOMIC DNA]</scope>
    <source>
        <strain evidence="12 13">AM80</strain>
    </source>
</reference>
<feature type="transmembrane region" description="Helical" evidence="10">
    <location>
        <begin position="467"/>
        <end position="492"/>
    </location>
</feature>
<accession>A0A3R7JWY6</accession>
<protein>
    <recommendedName>
        <fullName evidence="10">GPI inositol-deacylase</fullName>
        <ecNumber evidence="10">3.1.-.-</ecNumber>
    </recommendedName>
</protein>
<gene>
    <name evidence="12" type="ORF">TraAM80_08937</name>
</gene>
<dbReference type="GO" id="GO:0005789">
    <property type="term" value="C:endoplasmic reticulum membrane"/>
    <property type="evidence" value="ECO:0007669"/>
    <property type="project" value="UniProtKB-SubCell"/>
</dbReference>
<feature type="domain" description="GPI inositol-deacylase PGAP1-like alpha/beta" evidence="11">
    <location>
        <begin position="144"/>
        <end position="336"/>
    </location>
</feature>
<evidence type="ECO:0000256" key="10">
    <source>
        <dbReference type="RuleBase" id="RU365011"/>
    </source>
</evidence>
<dbReference type="EMBL" id="MKGL01000489">
    <property type="protein sequence ID" value="RNE98143.1"/>
    <property type="molecule type" value="Genomic_DNA"/>
</dbReference>
<dbReference type="SUPFAM" id="SSF53474">
    <property type="entry name" value="alpha/beta-Hydrolases"/>
    <property type="match status" value="1"/>
</dbReference>
<feature type="transmembrane region" description="Helical" evidence="10">
    <location>
        <begin position="528"/>
        <end position="551"/>
    </location>
</feature>
<evidence type="ECO:0000256" key="6">
    <source>
        <dbReference type="ARBA" id="ARBA00022824"/>
    </source>
</evidence>
<dbReference type="InterPro" id="IPR012908">
    <property type="entry name" value="PGAP1-ab_dom-like"/>
</dbReference>
<keyword evidence="8 10" id="KW-1133">Transmembrane helix</keyword>
<dbReference type="OMA" id="THRACIY"/>
<evidence type="ECO:0000256" key="3">
    <source>
        <dbReference type="ARBA" id="ARBA00022448"/>
    </source>
</evidence>
<name>A0A3R7JWY6_TRYRA</name>
<dbReference type="RefSeq" id="XP_029234481.1">
    <property type="nucleotide sequence ID" value="XM_029385651.1"/>
</dbReference>